<organism evidence="1 2">
    <name type="scientific">Littorina saxatilis</name>
    <dbReference type="NCBI Taxonomy" id="31220"/>
    <lineage>
        <taxon>Eukaryota</taxon>
        <taxon>Metazoa</taxon>
        <taxon>Spiralia</taxon>
        <taxon>Lophotrochozoa</taxon>
        <taxon>Mollusca</taxon>
        <taxon>Gastropoda</taxon>
        <taxon>Caenogastropoda</taxon>
        <taxon>Littorinimorpha</taxon>
        <taxon>Littorinoidea</taxon>
        <taxon>Littorinidae</taxon>
        <taxon>Littorina</taxon>
    </lineage>
</organism>
<evidence type="ECO:0000313" key="2">
    <source>
        <dbReference type="Proteomes" id="UP001374579"/>
    </source>
</evidence>
<accession>A0AAN9BI76</accession>
<dbReference type="EMBL" id="JBAMIC010000007">
    <property type="protein sequence ID" value="KAK7105636.1"/>
    <property type="molecule type" value="Genomic_DNA"/>
</dbReference>
<evidence type="ECO:0000313" key="1">
    <source>
        <dbReference type="EMBL" id="KAK7105636.1"/>
    </source>
</evidence>
<name>A0AAN9BI76_9CAEN</name>
<comment type="caution">
    <text evidence="1">The sequence shown here is derived from an EMBL/GenBank/DDBJ whole genome shotgun (WGS) entry which is preliminary data.</text>
</comment>
<reference evidence="1 2" key="1">
    <citation type="submission" date="2024-02" db="EMBL/GenBank/DDBJ databases">
        <title>Chromosome-scale genome assembly of the rough periwinkle Littorina saxatilis.</title>
        <authorList>
            <person name="De Jode A."/>
            <person name="Faria R."/>
            <person name="Formenti G."/>
            <person name="Sims Y."/>
            <person name="Smith T.P."/>
            <person name="Tracey A."/>
            <person name="Wood J.M.D."/>
            <person name="Zagrodzka Z.B."/>
            <person name="Johannesson K."/>
            <person name="Butlin R.K."/>
            <person name="Leder E.H."/>
        </authorList>
    </citation>
    <scope>NUCLEOTIDE SEQUENCE [LARGE SCALE GENOMIC DNA]</scope>
    <source>
        <strain evidence="1">Snail1</strain>
        <tissue evidence="1">Muscle</tissue>
    </source>
</reference>
<protein>
    <submittedName>
        <fullName evidence="1">Uncharacterized protein</fullName>
    </submittedName>
</protein>
<keyword evidence="2" id="KW-1185">Reference proteome</keyword>
<proteinExistence type="predicted"/>
<gene>
    <name evidence="1" type="ORF">V1264_016992</name>
</gene>
<dbReference type="AlphaFoldDB" id="A0AAN9BI76"/>
<sequence>MAFSGILTRHFLADDSTGRPPHWLLKNRVSHWLRPNKLIAAPLSSARTTCGIYKQVRLGECLFRHRPSATGRRHSLPQTRRQIGGCPLSSAAVSDQASTTLCTFARKTPFASADKATDQGMSTLFRCS</sequence>
<dbReference type="Proteomes" id="UP001374579">
    <property type="component" value="Unassembled WGS sequence"/>
</dbReference>